<keyword evidence="3" id="KW-1185">Reference proteome</keyword>
<dbReference type="Proteomes" id="UP000326041">
    <property type="component" value="Chromosome"/>
</dbReference>
<evidence type="ECO:0000313" key="2">
    <source>
        <dbReference type="EMBL" id="QEV10517.1"/>
    </source>
</evidence>
<evidence type="ECO:0000256" key="1">
    <source>
        <dbReference type="SAM" id="MobiDB-lite"/>
    </source>
</evidence>
<accession>A0ABX6B8E6</accession>
<dbReference type="EMBL" id="CP023697">
    <property type="protein sequence ID" value="QEV10517.1"/>
    <property type="molecule type" value="Genomic_DNA"/>
</dbReference>
<gene>
    <name evidence="2" type="ORF">CP972_26690</name>
</gene>
<protein>
    <submittedName>
        <fullName evidence="2">Uncharacterized protein</fullName>
    </submittedName>
</protein>
<proteinExistence type="predicted"/>
<evidence type="ECO:0000313" key="3">
    <source>
        <dbReference type="Proteomes" id="UP000326041"/>
    </source>
</evidence>
<reference evidence="2 3" key="1">
    <citation type="submission" date="2017-09" db="EMBL/GenBank/DDBJ databases">
        <authorList>
            <person name="Lee N."/>
            <person name="Cho B.-K."/>
        </authorList>
    </citation>
    <scope>NUCLEOTIDE SEQUENCE [LARGE SCALE GENOMIC DNA]</scope>
    <source>
        <strain evidence="2 3">ATCC 13879</strain>
    </source>
</reference>
<sequence>MLRTGEHGSTFGDDPLSAAVGPAVVDLPATGEFQRRASALGSHQPRFEQQLITTRALSLVRRKPGAHPRNQPRPAACLAIRAGSGWGKCTRSYRRIRCGGGETGSGGCGLERRETRAPKRLSLWWGRSSPWGRGRGGPAAGGRRRGSR</sequence>
<organism evidence="2 3">
    <name type="scientific">Streptomyces prasinus</name>
    <dbReference type="NCBI Taxonomy" id="67345"/>
    <lineage>
        <taxon>Bacteria</taxon>
        <taxon>Bacillati</taxon>
        <taxon>Actinomycetota</taxon>
        <taxon>Actinomycetes</taxon>
        <taxon>Kitasatosporales</taxon>
        <taxon>Streptomycetaceae</taxon>
        <taxon>Streptomyces</taxon>
    </lineage>
</organism>
<name>A0ABX6B8E6_9ACTN</name>
<feature type="region of interest" description="Disordered" evidence="1">
    <location>
        <begin position="125"/>
        <end position="148"/>
    </location>
</feature>